<feature type="transmembrane region" description="Helical" evidence="2">
    <location>
        <begin position="7"/>
        <end position="29"/>
    </location>
</feature>
<accession>A0A0H2VI14</accession>
<reference evidence="3 4" key="1">
    <citation type="journal article" date="2003" name="Mol. Microbiol.">
        <title>Genome-based analysis of virulence genes in a non-biofilm-forming Staphylococcus epidermidis strain (ATCC 12228).</title>
        <authorList>
            <person name="Zhang Y.Q."/>
            <person name="Ren S.X."/>
            <person name="Li H.L."/>
            <person name="Wang Y.X."/>
            <person name="Fu G."/>
            <person name="Yang J."/>
            <person name="Qin Z.Q."/>
            <person name="Miao Y.G."/>
            <person name="Wang W.Y."/>
            <person name="Chen R.S."/>
            <person name="Shen Y."/>
            <person name="Chen Z."/>
            <person name="Yuan Z.H."/>
            <person name="Zhao G.P."/>
            <person name="Qu D."/>
            <person name="Danchin A."/>
            <person name="Wen Y.M."/>
        </authorList>
    </citation>
    <scope>NUCLEOTIDE SEQUENCE [LARGE SCALE GENOMIC DNA]</scope>
    <source>
        <strain evidence="4">ATCC 12228 / FDA PCI 1200</strain>
    </source>
</reference>
<sequence length="105" mass="11729">MEKSVKLAVGIYLAIILIICSIYLAFILIGSLSGKDMSNSVLDTDHSRINNTSRNSNEDVTSSNNESNNTKAHSFSNSEYKAVNINEAYKNNKHIKKANSSYQYY</sequence>
<feature type="compositionally biased region" description="Polar residues" evidence="1">
    <location>
        <begin position="49"/>
        <end position="75"/>
    </location>
</feature>
<keyword evidence="2" id="KW-0812">Transmembrane</keyword>
<evidence type="ECO:0000256" key="2">
    <source>
        <dbReference type="SAM" id="Phobius"/>
    </source>
</evidence>
<proteinExistence type="predicted"/>
<organism evidence="3 4">
    <name type="scientific">Staphylococcus epidermidis (strain ATCC 12228 / FDA PCI 1200)</name>
    <dbReference type="NCBI Taxonomy" id="176280"/>
    <lineage>
        <taxon>Bacteria</taxon>
        <taxon>Bacillati</taxon>
        <taxon>Bacillota</taxon>
        <taxon>Bacilli</taxon>
        <taxon>Bacillales</taxon>
        <taxon>Staphylococcaceae</taxon>
        <taxon>Staphylococcus</taxon>
    </lineage>
</organism>
<dbReference type="PATRIC" id="fig|176280.10.peg.2046"/>
<dbReference type="eggNOG" id="ENOG50302WR">
    <property type="taxonomic scope" value="Bacteria"/>
</dbReference>
<evidence type="ECO:0000313" key="3">
    <source>
        <dbReference type="EMBL" id="AAO05736.1"/>
    </source>
</evidence>
<feature type="region of interest" description="Disordered" evidence="1">
    <location>
        <begin position="43"/>
        <end position="75"/>
    </location>
</feature>
<keyword evidence="2" id="KW-1133">Transmembrane helix</keyword>
<keyword evidence="2" id="KW-0472">Membrane</keyword>
<protein>
    <submittedName>
        <fullName evidence="3">Uncharacterized protein</fullName>
    </submittedName>
</protein>
<dbReference type="EMBL" id="AE015929">
    <property type="protein sequence ID" value="AAO05736.1"/>
    <property type="molecule type" value="Genomic_DNA"/>
</dbReference>
<dbReference type="KEGG" id="sep:SE_2094"/>
<evidence type="ECO:0000313" key="4">
    <source>
        <dbReference type="Proteomes" id="UP000001411"/>
    </source>
</evidence>
<dbReference type="AlphaFoldDB" id="A0A0H2VI14"/>
<dbReference type="RefSeq" id="WP_002467724.1">
    <property type="nucleotide sequence ID" value="NC_004461.1"/>
</dbReference>
<dbReference type="OrthoDB" id="2406251at2"/>
<dbReference type="GeneID" id="50017823"/>
<evidence type="ECO:0000256" key="1">
    <source>
        <dbReference type="SAM" id="MobiDB-lite"/>
    </source>
</evidence>
<name>A0A0H2VI14_STAES</name>
<gene>
    <name evidence="3" type="ordered locus">SE_2094</name>
</gene>
<dbReference type="Proteomes" id="UP000001411">
    <property type="component" value="Chromosome"/>
</dbReference>
<dbReference type="HOGENOM" id="CLU_174081_0_0_9"/>